<accession>B9L4N3</accession>
<proteinExistence type="predicted"/>
<dbReference type="HOGENOM" id="CLU_3158838_0_0_0"/>
<protein>
    <submittedName>
        <fullName evidence="1">Uncharacterized protein</fullName>
    </submittedName>
</protein>
<keyword evidence="1" id="KW-0614">Plasmid</keyword>
<evidence type="ECO:0000313" key="2">
    <source>
        <dbReference type="Proteomes" id="UP000000447"/>
    </source>
</evidence>
<dbReference type="Proteomes" id="UP000000447">
    <property type="component" value="Plasmid unnamed"/>
</dbReference>
<name>B9L4N3_THERP</name>
<gene>
    <name evidence="1" type="ordered locus">trd_A0747</name>
</gene>
<dbReference type="KEGG" id="tro:trd_A0747"/>
<geneLocation type="plasmid" evidence="2">
    <name>Tros</name>
</geneLocation>
<keyword evidence="2" id="KW-1185">Reference proteome</keyword>
<dbReference type="AlphaFoldDB" id="B9L4N3"/>
<organism evidence="1 2">
    <name type="scientific">Thermomicrobium roseum (strain ATCC 27502 / DSM 5159 / P-2)</name>
    <dbReference type="NCBI Taxonomy" id="309801"/>
    <lineage>
        <taxon>Bacteria</taxon>
        <taxon>Pseudomonadati</taxon>
        <taxon>Thermomicrobiota</taxon>
        <taxon>Thermomicrobia</taxon>
        <taxon>Thermomicrobiales</taxon>
        <taxon>Thermomicrobiaceae</taxon>
        <taxon>Thermomicrobium</taxon>
    </lineage>
</organism>
<reference evidence="1 2" key="1">
    <citation type="journal article" date="2009" name="PLoS ONE">
        <title>Complete genome sequence of the aerobic CO-oxidizing thermophile Thermomicrobium roseum.</title>
        <authorList>
            <person name="Wu D."/>
            <person name="Raymond J."/>
            <person name="Wu M."/>
            <person name="Chatterji S."/>
            <person name="Ren Q."/>
            <person name="Graham J.E."/>
            <person name="Bryant D.A."/>
            <person name="Robb F."/>
            <person name="Colman A."/>
            <person name="Tallon L.J."/>
            <person name="Badger J.H."/>
            <person name="Madupu R."/>
            <person name="Ward N.L."/>
            <person name="Eisen J.A."/>
        </authorList>
    </citation>
    <scope>NUCLEOTIDE SEQUENCE [LARGE SCALE GENOMIC DNA]</scope>
    <source>
        <strain evidence="2">ATCC 27502 / DSM 5159 / P-2</strain>
        <plasmid evidence="1">unnamed</plasmid>
    </source>
</reference>
<dbReference type="EMBL" id="CP001276">
    <property type="protein sequence ID" value="ACM06859.1"/>
    <property type="molecule type" value="Genomic_DNA"/>
</dbReference>
<evidence type="ECO:0000313" key="1">
    <source>
        <dbReference type="EMBL" id="ACM06859.1"/>
    </source>
</evidence>
<sequence length="48" mass="5622">MRGTRQLVEAGKSDKSRWRRFGHRGVIARVLAVHRAPHDRVLPRFTSR</sequence>